<gene>
    <name evidence="1" type="ORF">SAMN05216174_101775</name>
</gene>
<reference evidence="2" key="1">
    <citation type="submission" date="2016-10" db="EMBL/GenBank/DDBJ databases">
        <authorList>
            <person name="Varghese N."/>
            <person name="Submissions S."/>
        </authorList>
    </citation>
    <scope>NUCLEOTIDE SEQUENCE [LARGE SCALE GENOMIC DNA]</scope>
    <source>
        <strain evidence="2">IBRC-M 10403</strain>
    </source>
</reference>
<evidence type="ECO:0000313" key="2">
    <source>
        <dbReference type="Proteomes" id="UP000199501"/>
    </source>
</evidence>
<dbReference type="EMBL" id="FMZZ01000001">
    <property type="protein sequence ID" value="SDC27311.1"/>
    <property type="molecule type" value="Genomic_DNA"/>
</dbReference>
<sequence>MAYVLITEASAVSRFPELRDLLAAGEGRWRFHLLSENDDSFGVAASRRHTTHTDGVFVLGRGQVLGMRVVLDAGGGIGWMKHGADIVGIARELVKLSAPGEPWAPDVLLPVDALLTDPSGNRIRPVGPVLGGAV</sequence>
<accession>A0A1G6K903</accession>
<keyword evidence="2" id="KW-1185">Reference proteome</keyword>
<dbReference type="RefSeq" id="WP_091448144.1">
    <property type="nucleotide sequence ID" value="NZ_FMZZ01000001.1"/>
</dbReference>
<dbReference type="Proteomes" id="UP000199501">
    <property type="component" value="Unassembled WGS sequence"/>
</dbReference>
<protein>
    <submittedName>
        <fullName evidence="1">Uncharacterized protein</fullName>
    </submittedName>
</protein>
<evidence type="ECO:0000313" key="1">
    <source>
        <dbReference type="EMBL" id="SDC27311.1"/>
    </source>
</evidence>
<proteinExistence type="predicted"/>
<organism evidence="1 2">
    <name type="scientific">Actinokineospora iranica</name>
    <dbReference type="NCBI Taxonomy" id="1271860"/>
    <lineage>
        <taxon>Bacteria</taxon>
        <taxon>Bacillati</taxon>
        <taxon>Actinomycetota</taxon>
        <taxon>Actinomycetes</taxon>
        <taxon>Pseudonocardiales</taxon>
        <taxon>Pseudonocardiaceae</taxon>
        <taxon>Actinokineospora</taxon>
    </lineage>
</organism>
<name>A0A1G6K903_9PSEU</name>
<dbReference type="AlphaFoldDB" id="A0A1G6K903"/>
<dbReference type="STRING" id="1271860.SAMN05216174_101775"/>
<dbReference type="OrthoDB" id="3690981at2"/>